<evidence type="ECO:0000313" key="5">
    <source>
        <dbReference type="Proteomes" id="UP000650467"/>
    </source>
</evidence>
<feature type="domain" description="Malonyl-CoA decarboxylase C-terminal" evidence="2">
    <location>
        <begin position="245"/>
        <end position="438"/>
    </location>
</feature>
<dbReference type="GO" id="GO:0005782">
    <property type="term" value="C:peroxisomal matrix"/>
    <property type="evidence" value="ECO:0007669"/>
    <property type="project" value="TreeGrafter"/>
</dbReference>
<keyword evidence="5" id="KW-1185">Reference proteome</keyword>
<dbReference type="EMBL" id="JAEHOC010000011">
    <property type="protein sequence ID" value="KAG2437200.1"/>
    <property type="molecule type" value="Genomic_DNA"/>
</dbReference>
<dbReference type="InterPro" id="IPR038351">
    <property type="entry name" value="MCD_N_sf"/>
</dbReference>
<feature type="domain" description="Malonyl-CoA decarboxylase N-terminal" evidence="3">
    <location>
        <begin position="107"/>
        <end position="153"/>
    </location>
</feature>
<proteinExistence type="predicted"/>
<comment type="caution">
    <text evidence="4">The sequence shown here is derived from an EMBL/GenBank/DDBJ whole genome shotgun (WGS) entry which is preliminary data.</text>
</comment>
<dbReference type="GO" id="GO:0005759">
    <property type="term" value="C:mitochondrial matrix"/>
    <property type="evidence" value="ECO:0007669"/>
    <property type="project" value="TreeGrafter"/>
</dbReference>
<feature type="domain" description="Malonyl-CoA decarboxylase C-terminal" evidence="2">
    <location>
        <begin position="570"/>
        <end position="635"/>
    </location>
</feature>
<dbReference type="InterPro" id="IPR038917">
    <property type="entry name" value="Malonyl_CoA_deC"/>
</dbReference>
<evidence type="ECO:0008006" key="6">
    <source>
        <dbReference type="Google" id="ProtNLM"/>
    </source>
</evidence>
<dbReference type="AlphaFoldDB" id="A0A835W2T1"/>
<dbReference type="Proteomes" id="UP000650467">
    <property type="component" value="Unassembled WGS sequence"/>
</dbReference>
<evidence type="ECO:0000256" key="1">
    <source>
        <dbReference type="SAM" id="MobiDB-lite"/>
    </source>
</evidence>
<sequence length="666" mass="70825">MNTLVKELLRIFTRKVPGSLVPDSLVRGFIHAYKQLRGTQERLDFFRLVTRELGLSVNEVNTAVRLWDSAVTRGAAPATSTSASIVTSSSPDQQAVLPPLQWDAAYRAADRLASAATPLYSQLFVPISQAPDGMKFLVDMRADLMDVVAAATAAAAVAAPAQAAVPVVRGDSSSSGHGASTAATPSGSAAVAGDAREAGVHAAAAAGSVRATAPAALAVSPEEAAHLRAMAEQLRQLLAEWFSVGLLHLQHISWEESPAALLERVMRVEAVHPLGGSWEELRRRLGPRRRVFAFTHPCMPGEPLVVLHTALMDRPALCIDDILSHGDDHHHQDAQPSAAAAAAAPGPTTAVFYSISSSQPGLKGIELGHFLIQRVAERLTAEHPSLRQLVTLSPLPNFRAWLTSQLQQQQQQQQQAPAGVASSASGGGSSSQQQQEQKEQPQQLLLPAERVAVVGLARAMGWQCAAPRPASTGATPLSDLTSAAEAAAALAWLLDGDRWLSHGSAVASAPASLPAAAATSAPPSAADAASAAAAAMFSGPFAQPPQPEAAARPQPPAMPLARATGFDADSVLRPLLMRLAARYLVREKRRSFALCPVANFHLRNGASLWRINWRADMSELGLRRSLGIMVNYQYQLDNLYDNNRRYLLQHEVTTHPQVQEILTGEH</sequence>
<gene>
    <name evidence="4" type="ORF">HXX76_005864</name>
</gene>
<feature type="region of interest" description="Disordered" evidence="1">
    <location>
        <begin position="409"/>
        <end position="444"/>
    </location>
</feature>
<evidence type="ECO:0000259" key="3">
    <source>
        <dbReference type="Pfam" id="PF17408"/>
    </source>
</evidence>
<reference evidence="4" key="1">
    <citation type="journal article" date="2020" name="bioRxiv">
        <title>Comparative genomics of Chlamydomonas.</title>
        <authorList>
            <person name="Craig R.J."/>
            <person name="Hasan A.R."/>
            <person name="Ness R.W."/>
            <person name="Keightley P.D."/>
        </authorList>
    </citation>
    <scope>NUCLEOTIDE SEQUENCE</scope>
    <source>
        <strain evidence="4">SAG 7.73</strain>
    </source>
</reference>
<accession>A0A835W2T1</accession>
<dbReference type="GO" id="GO:0006633">
    <property type="term" value="P:fatty acid biosynthetic process"/>
    <property type="evidence" value="ECO:0007669"/>
    <property type="project" value="InterPro"/>
</dbReference>
<dbReference type="Pfam" id="PF17408">
    <property type="entry name" value="MCD_N"/>
    <property type="match status" value="1"/>
</dbReference>
<dbReference type="InterPro" id="IPR007956">
    <property type="entry name" value="Malonyl_CoA_deC_C"/>
</dbReference>
<evidence type="ECO:0000259" key="2">
    <source>
        <dbReference type="Pfam" id="PF05292"/>
    </source>
</evidence>
<dbReference type="Gene3D" id="1.20.140.90">
    <property type="entry name" value="Malonyl-CoA decarboxylase, oligemerization domain"/>
    <property type="match status" value="1"/>
</dbReference>
<organism evidence="4 5">
    <name type="scientific">Chlamydomonas incerta</name>
    <dbReference type="NCBI Taxonomy" id="51695"/>
    <lineage>
        <taxon>Eukaryota</taxon>
        <taxon>Viridiplantae</taxon>
        <taxon>Chlorophyta</taxon>
        <taxon>core chlorophytes</taxon>
        <taxon>Chlorophyceae</taxon>
        <taxon>CS clade</taxon>
        <taxon>Chlamydomonadales</taxon>
        <taxon>Chlamydomonadaceae</taxon>
        <taxon>Chlamydomonas</taxon>
    </lineage>
</organism>
<feature type="region of interest" description="Disordered" evidence="1">
    <location>
        <begin position="168"/>
        <end position="190"/>
    </location>
</feature>
<dbReference type="GO" id="GO:0006085">
    <property type="term" value="P:acetyl-CoA biosynthetic process"/>
    <property type="evidence" value="ECO:0007669"/>
    <property type="project" value="TreeGrafter"/>
</dbReference>
<protein>
    <recommendedName>
        <fullName evidence="6">Malonyl-CoA decarboxylase</fullName>
    </recommendedName>
</protein>
<dbReference type="OrthoDB" id="426718at2759"/>
<dbReference type="PANTHER" id="PTHR28641">
    <property type="match status" value="1"/>
</dbReference>
<dbReference type="Gene3D" id="3.40.630.150">
    <property type="entry name" value="Malonyl-CoA decarboxylase, catalytic domain"/>
    <property type="match status" value="2"/>
</dbReference>
<dbReference type="InterPro" id="IPR042303">
    <property type="entry name" value="Malonyl_CoA_deC_C_sf"/>
</dbReference>
<dbReference type="PANTHER" id="PTHR28641:SF1">
    <property type="entry name" value="MALONYL-COA DECARBOXYLASE, MITOCHONDRIAL"/>
    <property type="match status" value="1"/>
</dbReference>
<dbReference type="GO" id="GO:2001294">
    <property type="term" value="P:malonyl-CoA catabolic process"/>
    <property type="evidence" value="ECO:0007669"/>
    <property type="project" value="TreeGrafter"/>
</dbReference>
<evidence type="ECO:0000313" key="4">
    <source>
        <dbReference type="EMBL" id="KAG2437200.1"/>
    </source>
</evidence>
<dbReference type="InterPro" id="IPR035372">
    <property type="entry name" value="MCD_N"/>
</dbReference>
<name>A0A835W2T1_CHLIN</name>
<dbReference type="GO" id="GO:0050080">
    <property type="term" value="F:malonyl-CoA decarboxylase activity"/>
    <property type="evidence" value="ECO:0007669"/>
    <property type="project" value="InterPro"/>
</dbReference>
<dbReference type="Pfam" id="PF05292">
    <property type="entry name" value="MCD"/>
    <property type="match status" value="2"/>
</dbReference>